<gene>
    <name evidence="1" type="ORF">GGR23_002137</name>
</gene>
<dbReference type="Pfam" id="PF02643">
    <property type="entry name" value="DUF192"/>
    <property type="match status" value="1"/>
</dbReference>
<evidence type="ECO:0008006" key="3">
    <source>
        <dbReference type="Google" id="ProtNLM"/>
    </source>
</evidence>
<dbReference type="AlphaFoldDB" id="A0A7W6J543"/>
<evidence type="ECO:0000313" key="1">
    <source>
        <dbReference type="EMBL" id="MBB4064950.1"/>
    </source>
</evidence>
<name>A0A7W6J543_9HYPH</name>
<dbReference type="InterPro" id="IPR003795">
    <property type="entry name" value="DUF192"/>
</dbReference>
<dbReference type="InterPro" id="IPR038695">
    <property type="entry name" value="Saro_0823-like_sf"/>
</dbReference>
<dbReference type="PANTHER" id="PTHR37953">
    <property type="entry name" value="UPF0127 PROTEIN MJ1496"/>
    <property type="match status" value="1"/>
</dbReference>
<dbReference type="Gene3D" id="2.60.120.1140">
    <property type="entry name" value="Protein of unknown function DUF192"/>
    <property type="match status" value="1"/>
</dbReference>
<organism evidence="1 2">
    <name type="scientific">Gellertiella hungarica</name>
    <dbReference type="NCBI Taxonomy" id="1572859"/>
    <lineage>
        <taxon>Bacteria</taxon>
        <taxon>Pseudomonadati</taxon>
        <taxon>Pseudomonadota</taxon>
        <taxon>Alphaproteobacteria</taxon>
        <taxon>Hyphomicrobiales</taxon>
        <taxon>Rhizobiaceae</taxon>
        <taxon>Gellertiella</taxon>
    </lineage>
</organism>
<sequence>MALFLFVPLLAAQAIGGEIFSREPLTLTRQLGEPVTLNVELALTEAQREQGLMFRRSIGENEGMLFDFGETRMVYMWMKNTVLPLDMLFLDPAGKVVHIHENAVPFSETIIPSVEPVRYVLEVGAGTVKRLNLSKGDMASSHTVGKGP</sequence>
<dbReference type="Proteomes" id="UP000528286">
    <property type="component" value="Unassembled WGS sequence"/>
</dbReference>
<proteinExistence type="predicted"/>
<comment type="caution">
    <text evidence="1">The sequence shown here is derived from an EMBL/GenBank/DDBJ whole genome shotgun (WGS) entry which is preliminary data.</text>
</comment>
<evidence type="ECO:0000313" key="2">
    <source>
        <dbReference type="Proteomes" id="UP000528286"/>
    </source>
</evidence>
<dbReference type="PANTHER" id="PTHR37953:SF1">
    <property type="entry name" value="UPF0127 PROTEIN MJ1496"/>
    <property type="match status" value="1"/>
</dbReference>
<keyword evidence="2" id="KW-1185">Reference proteome</keyword>
<reference evidence="1 2" key="1">
    <citation type="submission" date="2020-08" db="EMBL/GenBank/DDBJ databases">
        <title>Genomic Encyclopedia of Type Strains, Phase IV (KMG-IV): sequencing the most valuable type-strain genomes for metagenomic binning, comparative biology and taxonomic classification.</title>
        <authorList>
            <person name="Goeker M."/>
        </authorList>
    </citation>
    <scope>NUCLEOTIDE SEQUENCE [LARGE SCALE GENOMIC DNA]</scope>
    <source>
        <strain evidence="1 2">DSM 29853</strain>
    </source>
</reference>
<accession>A0A7W6J543</accession>
<protein>
    <recommendedName>
        <fullName evidence="3">DUF192 domain-containing protein</fullName>
    </recommendedName>
</protein>
<dbReference type="EMBL" id="JACIEZ010000003">
    <property type="protein sequence ID" value="MBB4064950.1"/>
    <property type="molecule type" value="Genomic_DNA"/>
</dbReference>